<dbReference type="InterPro" id="IPR051798">
    <property type="entry name" value="Class-II_PLP-Dep_Aminotrans"/>
</dbReference>
<dbReference type="InterPro" id="IPR015421">
    <property type="entry name" value="PyrdxlP-dep_Trfase_major"/>
</dbReference>
<reference evidence="9" key="1">
    <citation type="submission" date="2020-05" db="EMBL/GenBank/DDBJ databases">
        <authorList>
            <person name="Chiriac C."/>
            <person name="Salcher M."/>
            <person name="Ghai R."/>
            <person name="Kavagutti S V."/>
        </authorList>
    </citation>
    <scope>NUCLEOTIDE SEQUENCE</scope>
</reference>
<dbReference type="EMBL" id="CAEZVO010000049">
    <property type="protein sequence ID" value="CAB4632526.1"/>
    <property type="molecule type" value="Genomic_DNA"/>
</dbReference>
<dbReference type="Gene3D" id="3.90.1150.10">
    <property type="entry name" value="Aspartate Aminotransferase, domain 1"/>
    <property type="match status" value="1"/>
</dbReference>
<dbReference type="GO" id="GO:0030170">
    <property type="term" value="F:pyridoxal phosphate binding"/>
    <property type="evidence" value="ECO:0007669"/>
    <property type="project" value="InterPro"/>
</dbReference>
<organism evidence="9">
    <name type="scientific">freshwater metagenome</name>
    <dbReference type="NCBI Taxonomy" id="449393"/>
    <lineage>
        <taxon>unclassified sequences</taxon>
        <taxon>metagenomes</taxon>
        <taxon>ecological metagenomes</taxon>
    </lineage>
</organism>
<evidence type="ECO:0000256" key="5">
    <source>
        <dbReference type="ARBA" id="ARBA00037974"/>
    </source>
</evidence>
<dbReference type="InterPro" id="IPR004839">
    <property type="entry name" value="Aminotransferase_I/II_large"/>
</dbReference>
<evidence type="ECO:0000313" key="7">
    <source>
        <dbReference type="EMBL" id="CAB4555460.1"/>
    </source>
</evidence>
<dbReference type="PANTHER" id="PTHR43525">
    <property type="entry name" value="PROTEIN MALY"/>
    <property type="match status" value="1"/>
</dbReference>
<gene>
    <name evidence="7" type="ORF">UFOPK1561_00570</name>
    <name evidence="8" type="ORF">UFOPK2044_00474</name>
    <name evidence="9" type="ORF">UFOPK2165_00099</name>
</gene>
<evidence type="ECO:0000256" key="3">
    <source>
        <dbReference type="ARBA" id="ARBA00022898"/>
    </source>
</evidence>
<dbReference type="SUPFAM" id="SSF53383">
    <property type="entry name" value="PLP-dependent transferases"/>
    <property type="match status" value="1"/>
</dbReference>
<dbReference type="EMBL" id="CAEZSZ010000055">
    <property type="protein sequence ID" value="CAB4555460.1"/>
    <property type="molecule type" value="Genomic_DNA"/>
</dbReference>
<name>A0A6J6JPL2_9ZZZZ</name>
<dbReference type="Gene3D" id="3.40.640.10">
    <property type="entry name" value="Type I PLP-dependent aspartate aminotransferase-like (Major domain)"/>
    <property type="match status" value="1"/>
</dbReference>
<evidence type="ECO:0000313" key="8">
    <source>
        <dbReference type="EMBL" id="CAB4632526.1"/>
    </source>
</evidence>
<dbReference type="InterPro" id="IPR015422">
    <property type="entry name" value="PyrdxlP-dep_Trfase_small"/>
</dbReference>
<proteinExistence type="inferred from homology"/>
<sequence>MEHKYLTDITQVRQRTSAKWRRFPADVLPMHVAEMDYDVAPNIRTRLAKMVADSDLGYTGPVPEVAQGFSEFAESRWGWNVDTKQVRLSTDVGVSAVEILRVICKSGDKVVINSPVYYNFFSWIKEAGANLVDVPLVEAFPQWELDLEALEQSFRDGAKVYLLCSPHNPLGKVYTKQELITISELAAKYNVIVISDEIHAPLTYAGENFVPYLSVSDQAQQTGICITAASKSFNLAGLKASIIVTADANIHEKLNAMPPAMHWRSGLLGAIAMAEAFADGQPWLDSIIELNRKSRDLLRDLLATQAPEVRYWIPQASYLAWLDLGSLNIGATPAAQILEEQKVAFQPGTDLGSQYTKYVRLNFGCHPDSLQRAVKALAAYSRS</sequence>
<dbReference type="Pfam" id="PF00155">
    <property type="entry name" value="Aminotran_1_2"/>
    <property type="match status" value="1"/>
</dbReference>
<comment type="cofactor">
    <cofactor evidence="1">
        <name>pyridoxal 5'-phosphate</name>
        <dbReference type="ChEBI" id="CHEBI:597326"/>
    </cofactor>
</comment>
<dbReference type="PANTHER" id="PTHR43525:SF2">
    <property type="entry name" value="CYSTATHIONINE BETA-LYASE-RELATED"/>
    <property type="match status" value="1"/>
</dbReference>
<keyword evidence="4" id="KW-0456">Lyase</keyword>
<dbReference type="AlphaFoldDB" id="A0A6J6JPL2"/>
<evidence type="ECO:0000256" key="2">
    <source>
        <dbReference type="ARBA" id="ARBA00012224"/>
    </source>
</evidence>
<feature type="domain" description="Aminotransferase class I/classII large" evidence="6">
    <location>
        <begin position="26"/>
        <end position="377"/>
    </location>
</feature>
<keyword evidence="3" id="KW-0663">Pyridoxal phosphate</keyword>
<dbReference type="InterPro" id="IPR015424">
    <property type="entry name" value="PyrdxlP-dep_Trfase"/>
</dbReference>
<comment type="similarity">
    <text evidence="5">Belongs to the class-II pyridoxal-phosphate-dependent aminotransferase family. MalY/PatB cystathionine beta-lyase subfamily.</text>
</comment>
<evidence type="ECO:0000313" key="9">
    <source>
        <dbReference type="EMBL" id="CAB4638284.1"/>
    </source>
</evidence>
<dbReference type="CDD" id="cd00609">
    <property type="entry name" value="AAT_like"/>
    <property type="match status" value="1"/>
</dbReference>
<accession>A0A6J6JPL2</accession>
<evidence type="ECO:0000256" key="1">
    <source>
        <dbReference type="ARBA" id="ARBA00001933"/>
    </source>
</evidence>
<protein>
    <recommendedName>
        <fullName evidence="2">cysteine-S-conjugate beta-lyase</fullName>
        <ecNumber evidence="2">4.4.1.13</ecNumber>
    </recommendedName>
</protein>
<dbReference type="EMBL" id="CAEZWA010000009">
    <property type="protein sequence ID" value="CAB4638284.1"/>
    <property type="molecule type" value="Genomic_DNA"/>
</dbReference>
<dbReference type="GO" id="GO:0047804">
    <property type="term" value="F:cysteine-S-conjugate beta-lyase activity"/>
    <property type="evidence" value="ECO:0007669"/>
    <property type="project" value="UniProtKB-EC"/>
</dbReference>
<evidence type="ECO:0000259" key="6">
    <source>
        <dbReference type="Pfam" id="PF00155"/>
    </source>
</evidence>
<evidence type="ECO:0000256" key="4">
    <source>
        <dbReference type="ARBA" id="ARBA00023239"/>
    </source>
</evidence>
<dbReference type="EC" id="4.4.1.13" evidence="2"/>